<organism evidence="2 3">
    <name type="scientific">Cudoniella acicularis</name>
    <dbReference type="NCBI Taxonomy" id="354080"/>
    <lineage>
        <taxon>Eukaryota</taxon>
        <taxon>Fungi</taxon>
        <taxon>Dikarya</taxon>
        <taxon>Ascomycota</taxon>
        <taxon>Pezizomycotina</taxon>
        <taxon>Leotiomycetes</taxon>
        <taxon>Helotiales</taxon>
        <taxon>Tricladiaceae</taxon>
        <taxon>Cudoniella</taxon>
    </lineage>
</organism>
<dbReference type="AlphaFoldDB" id="A0A8H4W356"/>
<dbReference type="OrthoDB" id="8300194at2759"/>
<name>A0A8H4W356_9HELO</name>
<evidence type="ECO:0000313" key="3">
    <source>
        <dbReference type="Proteomes" id="UP000566819"/>
    </source>
</evidence>
<comment type="caution">
    <text evidence="2">The sequence shown here is derived from an EMBL/GenBank/DDBJ whole genome shotgun (WGS) entry which is preliminary data.</text>
</comment>
<dbReference type="InterPro" id="IPR010730">
    <property type="entry name" value="HET"/>
</dbReference>
<reference evidence="2 3" key="1">
    <citation type="submission" date="2020-03" db="EMBL/GenBank/DDBJ databases">
        <title>Draft Genome Sequence of Cudoniella acicularis.</title>
        <authorList>
            <person name="Buettner E."/>
            <person name="Kellner H."/>
        </authorList>
    </citation>
    <scope>NUCLEOTIDE SEQUENCE [LARGE SCALE GENOMIC DNA]</scope>
    <source>
        <strain evidence="2 3">DSM 108380</strain>
    </source>
</reference>
<feature type="domain" description="Heterokaryon incompatibility" evidence="1">
    <location>
        <begin position="229"/>
        <end position="329"/>
    </location>
</feature>
<evidence type="ECO:0000259" key="1">
    <source>
        <dbReference type="Pfam" id="PF06985"/>
    </source>
</evidence>
<sequence length="927" mass="103791">MSLVPDTHGGQTIFSNLCSDCRDKLDMRHFKTKVQDQAIVESGKASDPVYTLIHEYSYKPGVLSTGQSRDCDLCVLVIDDITEAEDTGGPSWEHQWERKWVTGRWFVQCQSTEKELLDLMVLNIKLDDEKYSSMDQNFIIGREHVLFDIRASAGDRAAEYIPSREYDISHGSRANIELANSWVGQCFQNHKICGSQSSNAPLPTRVLDIGTPDCDKVRLYATGGQSGKYVALSYCWGQKQLQRTTTENLAANFDSIDFEALSPTIKDAITVTRSLELRYIWIDALCIIQDSAEDKMKELANMANVYENASITLVAASATGADEEFLKPKPIPKIGPRIPYGDTFQRIGHFNEITSVNHWFQGSELKMIQLAWGLVRPDAWKTGRQPWSKDVETISRHCLDPPHLKRRHLFPYHFTSQLGIFADEDSPAALSEDVIGRKVDQSADSEANIQRTLAWLQTCLSTHPGCVIGTFPSSFETWSLSLPTRLIRIRSDRGSSLSITLYESAANESGAYIALSHCWGRHQIITTTISTIDERKTGIPFSALSKTFQDSIILTHKLGVEYIWIDSLCIIQDSGSDWEQEAARMGTVYQNALLTIAASAASDGQKGCFFPRSQVLSPVEITYNAPIQDGNKGVYIQGRLPYLDEDLDEAPLNKRAWTLQEHLLSKRVLHCCANQLYWECQSTCFSESGLELPPVFGLPKILNEQSPGIDIFKNYQSAHWHWMRLLNVYSKRALTKDFDKLPALSGLAHEFAKQTGDQYLAGLWRQFLPLGLLWEVKDTAVARRVPGRAPSWSWASVEGTLGLCRKSLRNIFFLVDVLEAQTTPLGLDPFGQVRSGIIKLRAKVAGVGYFAPDDTTLIPSADKTALLVLEQDPINSYTKTVEDRDYLVLFVEPVIGKADTYERIGMGCIAASTNFFDHAEYVVVSLV</sequence>
<protein>
    <recommendedName>
        <fullName evidence="1">Heterokaryon incompatibility domain-containing protein</fullName>
    </recommendedName>
</protein>
<dbReference type="PANTHER" id="PTHR33112">
    <property type="entry name" value="DOMAIN PROTEIN, PUTATIVE-RELATED"/>
    <property type="match status" value="1"/>
</dbReference>
<accession>A0A8H4W356</accession>
<dbReference type="Proteomes" id="UP000566819">
    <property type="component" value="Unassembled WGS sequence"/>
</dbReference>
<dbReference type="EMBL" id="JAAMPI010000405">
    <property type="protein sequence ID" value="KAF4631841.1"/>
    <property type="molecule type" value="Genomic_DNA"/>
</dbReference>
<keyword evidence="3" id="KW-1185">Reference proteome</keyword>
<gene>
    <name evidence="2" type="ORF">G7Y89_g6293</name>
</gene>
<dbReference type="PANTHER" id="PTHR33112:SF9">
    <property type="entry name" value="HETEROKARYON INCOMPATIBILITY DOMAIN-CONTAINING PROTEIN"/>
    <property type="match status" value="1"/>
</dbReference>
<proteinExistence type="predicted"/>
<evidence type="ECO:0000313" key="2">
    <source>
        <dbReference type="EMBL" id="KAF4631841.1"/>
    </source>
</evidence>
<feature type="domain" description="Heterokaryon incompatibility" evidence="1">
    <location>
        <begin position="512"/>
        <end position="661"/>
    </location>
</feature>
<dbReference type="Pfam" id="PF06985">
    <property type="entry name" value="HET"/>
    <property type="match status" value="2"/>
</dbReference>